<keyword evidence="2" id="KW-1185">Reference proteome</keyword>
<evidence type="ECO:0000313" key="2">
    <source>
        <dbReference type="Proteomes" id="UP001220478"/>
    </source>
</evidence>
<protein>
    <recommendedName>
        <fullName evidence="3">DNA polymerase-3 subunit delta</fullName>
    </recommendedName>
</protein>
<sequence length="316" mass="36050">MVEQHGNLYLENLVGRRELKDSLLRLVQTGNNVSLLLQGEEGLGKHTVARALAEILLCRQPCNSYACHKCASCNYFHAQSHPDYVELTLQAGQKQITMEQLRNFTDEQVNLQPLLGSRRVFLLELYAVSPQAQNLLLKTLESGAAGNFYILLANNLTQVLPTVQSRTQIFNLPHLSQEDLQQFTATLPADGRQDAAELKRLAEFSQGNPGFYLQLLHDEAFLRYYNDLQEIFLRALKCSPALLLSEILTELGAYKDKDKQPYLWRIWSFFLYKTSLRRPSCRPVFIAWQKCVARLQANGSFEIQMQAFLPELAKVL</sequence>
<dbReference type="PANTHER" id="PTHR11669">
    <property type="entry name" value="REPLICATION FACTOR C / DNA POLYMERASE III GAMMA-TAU SUBUNIT"/>
    <property type="match status" value="1"/>
</dbReference>
<dbReference type="PANTHER" id="PTHR11669:SF8">
    <property type="entry name" value="DNA POLYMERASE III SUBUNIT DELTA"/>
    <property type="match status" value="1"/>
</dbReference>
<evidence type="ECO:0008006" key="3">
    <source>
        <dbReference type="Google" id="ProtNLM"/>
    </source>
</evidence>
<accession>A0ABY8C4I5</accession>
<dbReference type="EMBL" id="CP118868">
    <property type="protein sequence ID" value="WEG35606.1"/>
    <property type="molecule type" value="Genomic_DNA"/>
</dbReference>
<gene>
    <name evidence="1" type="ORF">PYS61_00135</name>
</gene>
<dbReference type="InterPro" id="IPR027417">
    <property type="entry name" value="P-loop_NTPase"/>
</dbReference>
<dbReference type="Gene3D" id="3.40.50.300">
    <property type="entry name" value="P-loop containing nucleotide triphosphate hydrolases"/>
    <property type="match status" value="1"/>
</dbReference>
<dbReference type="Pfam" id="PF13177">
    <property type="entry name" value="DNA_pol3_delta2"/>
    <property type="match status" value="1"/>
</dbReference>
<dbReference type="Proteomes" id="UP001220478">
    <property type="component" value="Chromosome"/>
</dbReference>
<dbReference type="RefSeq" id="WP_315571726.1">
    <property type="nucleotide sequence ID" value="NZ_CP118868.1"/>
</dbReference>
<organism evidence="1 2">
    <name type="scientific">Amygdalobacter indicium</name>
    <dbReference type="NCBI Taxonomy" id="3029272"/>
    <lineage>
        <taxon>Bacteria</taxon>
        <taxon>Bacillati</taxon>
        <taxon>Bacillota</taxon>
        <taxon>Clostridia</taxon>
        <taxon>Eubacteriales</taxon>
        <taxon>Oscillospiraceae</taxon>
        <taxon>Amygdalobacter</taxon>
    </lineage>
</organism>
<evidence type="ECO:0000313" key="1">
    <source>
        <dbReference type="EMBL" id="WEG35606.1"/>
    </source>
</evidence>
<dbReference type="InterPro" id="IPR050238">
    <property type="entry name" value="DNA_Rep/Repair_Clamp_Loader"/>
</dbReference>
<name>A0ABY8C4I5_9FIRM</name>
<reference evidence="1 2" key="1">
    <citation type="submission" date="2023-02" db="EMBL/GenBank/DDBJ databases">
        <title>Novel Oscillospiraceae bacterial genomes.</title>
        <authorList>
            <person name="Srinivasan S."/>
            <person name="Austin M.N."/>
            <person name="Fiedler T.L."/>
            <person name="Strenk S.M."/>
            <person name="Agnew K.J."/>
            <person name="Nagana Gowda G.A."/>
            <person name="Raftery D."/>
            <person name="Beamer M.A."/>
            <person name="Achilles S.L."/>
            <person name="Wiesenfeld H.C."/>
            <person name="Fredricks D.N."/>
            <person name="Hillier S.L."/>
        </authorList>
    </citation>
    <scope>NUCLEOTIDE SEQUENCE [LARGE SCALE GENOMIC DNA]</scope>
    <source>
        <strain evidence="1 2">CHIC02 1186E3-8</strain>
    </source>
</reference>
<proteinExistence type="predicted"/>
<dbReference type="SUPFAM" id="SSF52540">
    <property type="entry name" value="P-loop containing nucleoside triphosphate hydrolases"/>
    <property type="match status" value="1"/>
</dbReference>